<dbReference type="EMBL" id="CVQH01018890">
    <property type="protein sequence ID" value="CRK25529.1"/>
    <property type="molecule type" value="Genomic_DNA"/>
</dbReference>
<accession>A0A0G4L8X2</accession>
<dbReference type="GO" id="GO:0000049">
    <property type="term" value="F:tRNA binding"/>
    <property type="evidence" value="ECO:0007669"/>
    <property type="project" value="InterPro"/>
</dbReference>
<evidence type="ECO:0000313" key="6">
    <source>
        <dbReference type="Proteomes" id="UP000044602"/>
    </source>
</evidence>
<dbReference type="InterPro" id="IPR019407">
    <property type="entry name" value="CTU2"/>
</dbReference>
<sequence>MGDKQDKPCKRCKVNPATILVRLDSLCDNCFSVYVSQKVVKRLSQPLKELRASTGRPPRYLLGLSFGSSSAGLLQVLDANLRWLKDANPRNVYELHVVHIDTNLAPSTPASQLASANLLQKYCDRFPDICIDSVPISAVLDAQTIDWTALPGLKADVEPTAALRHLLESLPSVTSRVDVLRLFLRHLLFHIAAQRGCTALMMGYNTTALAELTLSETAKGRGYAIPWLVSDGSFPLTSFAALTGKTEMETETGSRNVAGRQWEFPVYYPLRDILRKEIVAYNSMADVAMAGLTADDPGVGVASGSVVSHKELSIEDVMARHFAEVEDKYPNVIANVVRTTGKLEKPAGRDACGMCGMTRDELGEARWKGEIGLTVDDAAALGTTNQLCYGCERSLRG</sequence>
<dbReference type="EMBL" id="CVQI01008958">
    <property type="protein sequence ID" value="CRK18473.1"/>
    <property type="molecule type" value="Genomic_DNA"/>
</dbReference>
<evidence type="ECO:0000313" key="7">
    <source>
        <dbReference type="Proteomes" id="UP000045706"/>
    </source>
</evidence>
<dbReference type="AlphaFoldDB" id="A0A0G4L8X2"/>
<keyword evidence="2 3" id="KW-0819">tRNA processing</keyword>
<evidence type="ECO:0000256" key="2">
    <source>
        <dbReference type="ARBA" id="ARBA00022694"/>
    </source>
</evidence>
<comment type="subcellular location">
    <subcellularLocation>
        <location evidence="3">Cytoplasm</location>
    </subcellularLocation>
</comment>
<dbReference type="Pfam" id="PF10288">
    <property type="entry name" value="CTU2"/>
    <property type="match status" value="1"/>
</dbReference>
<dbReference type="PANTHER" id="PTHR20882:SF14">
    <property type="entry name" value="CYTOPLASMIC TRNA 2-THIOLATION PROTEIN 2"/>
    <property type="match status" value="1"/>
</dbReference>
<comment type="pathway">
    <text evidence="3">tRNA modification; 5-methoxycarbonylmethyl-2-thiouridine-tRNA biosynthesis.</text>
</comment>
<dbReference type="STRING" id="100787.A0A0G4L8X2"/>
<keyword evidence="6" id="KW-1185">Reference proteome</keyword>
<comment type="function">
    <text evidence="3">Plays a central role in 2-thiolation of mcm(5)S(2)U at tRNA wobble positions of tRNA(Lys), tRNA(Glu) and tRNA(Gln). May act by forming a heterodimer with NCS6 that ligates sulfur from thiocarboxylated URM1 onto the uridine of tRNAs at wobble position. Prior mcm(5) tRNA modification by the elongator complex is required for 2-thiolation. May also be involved in protein urmylation.</text>
</comment>
<keyword evidence="1 3" id="KW-0963">Cytoplasm</keyword>
<evidence type="ECO:0000256" key="1">
    <source>
        <dbReference type="ARBA" id="ARBA00022490"/>
    </source>
</evidence>
<dbReference type="PANTHER" id="PTHR20882">
    <property type="entry name" value="CYTOPLASMIC TRNA 2-THIOLATION PROTEIN 2"/>
    <property type="match status" value="1"/>
</dbReference>
<protein>
    <recommendedName>
        <fullName evidence="3">Cytoplasmic tRNA 2-thiolation protein 2</fullName>
    </recommendedName>
</protein>
<dbReference type="GO" id="GO:0016779">
    <property type="term" value="F:nucleotidyltransferase activity"/>
    <property type="evidence" value="ECO:0007669"/>
    <property type="project" value="UniProtKB-UniRule"/>
</dbReference>
<dbReference type="GO" id="GO:0016783">
    <property type="term" value="F:sulfurtransferase activity"/>
    <property type="evidence" value="ECO:0007669"/>
    <property type="project" value="TreeGrafter"/>
</dbReference>
<dbReference type="Gene3D" id="3.40.50.620">
    <property type="entry name" value="HUPs"/>
    <property type="match status" value="1"/>
</dbReference>
<comment type="similarity">
    <text evidence="3">Belongs to the CTU2/NCS2 family.</text>
</comment>
<dbReference type="HAMAP" id="MF_03054">
    <property type="entry name" value="CTU2"/>
    <property type="match status" value="1"/>
</dbReference>
<dbReference type="GO" id="GO:0032447">
    <property type="term" value="P:protein urmylation"/>
    <property type="evidence" value="ECO:0007669"/>
    <property type="project" value="UniProtKB-UniRule"/>
</dbReference>
<dbReference type="Proteomes" id="UP000044602">
    <property type="component" value="Unassembled WGS sequence"/>
</dbReference>
<evidence type="ECO:0000313" key="5">
    <source>
        <dbReference type="EMBL" id="CRK25529.1"/>
    </source>
</evidence>
<organism evidence="4 7">
    <name type="scientific">Verticillium longisporum</name>
    <name type="common">Verticillium dahliae var. longisporum</name>
    <dbReference type="NCBI Taxonomy" id="100787"/>
    <lineage>
        <taxon>Eukaryota</taxon>
        <taxon>Fungi</taxon>
        <taxon>Dikarya</taxon>
        <taxon>Ascomycota</taxon>
        <taxon>Pezizomycotina</taxon>
        <taxon>Sordariomycetes</taxon>
        <taxon>Hypocreomycetidae</taxon>
        <taxon>Glomerellales</taxon>
        <taxon>Plectosphaerellaceae</taxon>
        <taxon>Verticillium</taxon>
    </lineage>
</organism>
<dbReference type="SUPFAM" id="SSF52402">
    <property type="entry name" value="Adenine nucleotide alpha hydrolases-like"/>
    <property type="match status" value="1"/>
</dbReference>
<dbReference type="GO" id="GO:0002143">
    <property type="term" value="P:tRNA wobble position uridine thiolation"/>
    <property type="evidence" value="ECO:0007669"/>
    <property type="project" value="TreeGrafter"/>
</dbReference>
<gene>
    <name evidence="3" type="primary">NCS2</name>
    <name evidence="3" type="synonym">CTU2</name>
    <name evidence="5" type="ORF">BN1708_004060</name>
    <name evidence="4" type="ORF">BN1723_017663</name>
</gene>
<dbReference type="InterPro" id="IPR014729">
    <property type="entry name" value="Rossmann-like_a/b/a_fold"/>
</dbReference>
<dbReference type="GO" id="GO:0005829">
    <property type="term" value="C:cytosol"/>
    <property type="evidence" value="ECO:0007669"/>
    <property type="project" value="TreeGrafter"/>
</dbReference>
<dbReference type="UniPathway" id="UPA00988"/>
<dbReference type="Proteomes" id="UP000045706">
    <property type="component" value="Unassembled WGS sequence"/>
</dbReference>
<reference evidence="6 7" key="1">
    <citation type="submission" date="2015-05" db="EMBL/GenBank/DDBJ databases">
        <authorList>
            <person name="Fogelqvist Johan"/>
        </authorList>
    </citation>
    <scope>NUCLEOTIDE SEQUENCE [LARGE SCALE GENOMIC DNA]</scope>
    <source>
        <strain evidence="5">VL1</strain>
        <strain evidence="4">VL2</strain>
    </source>
</reference>
<evidence type="ECO:0000313" key="4">
    <source>
        <dbReference type="EMBL" id="CRK18473.1"/>
    </source>
</evidence>
<proteinExistence type="inferred from homology"/>
<name>A0A0G4L8X2_VERLO</name>
<evidence type="ECO:0000256" key="3">
    <source>
        <dbReference type="HAMAP-Rule" id="MF_03054"/>
    </source>
</evidence>